<dbReference type="Pfam" id="PF19502">
    <property type="entry name" value="DUF6036"/>
    <property type="match status" value="1"/>
</dbReference>
<feature type="domain" description="DUF6036" evidence="1">
    <location>
        <begin position="29"/>
        <end position="145"/>
    </location>
</feature>
<protein>
    <recommendedName>
        <fullName evidence="1">DUF6036 domain-containing protein</fullName>
    </recommendedName>
</protein>
<name>A0A839E5S7_9MICO</name>
<evidence type="ECO:0000259" key="1">
    <source>
        <dbReference type="Pfam" id="PF19502"/>
    </source>
</evidence>
<comment type="caution">
    <text evidence="2">The sequence shown here is derived from an EMBL/GenBank/DDBJ whole genome shotgun (WGS) entry which is preliminary data.</text>
</comment>
<accession>A0A839E5S7</accession>
<reference evidence="2 3" key="1">
    <citation type="submission" date="2020-07" db="EMBL/GenBank/DDBJ databases">
        <title>Sequencing the genomes of 1000 actinobacteria strains.</title>
        <authorList>
            <person name="Klenk H.-P."/>
        </authorList>
    </citation>
    <scope>NUCLEOTIDE SEQUENCE [LARGE SCALE GENOMIC DNA]</scope>
    <source>
        <strain evidence="2 3">DSM 19663</strain>
    </source>
</reference>
<gene>
    <name evidence="2" type="ORF">FHX53_000441</name>
</gene>
<sequence>MNDGYRQLTGEEIEGLLAELLERADDAGVDADIFVVGGAAMALQLGRDQLTPDVDGLFRPFDRIQAIAQAMADEHGLSPQWINENARPFIAFDTDDPRHFVTVALRGRALRLASPRALLAMKMARYARKDYADITALIRHLDLAAPSEIVELTVEVLGEDSPALVDGREDLELLAFEALRRAGRLQ</sequence>
<evidence type="ECO:0000313" key="2">
    <source>
        <dbReference type="EMBL" id="MBA8846877.1"/>
    </source>
</evidence>
<proteinExistence type="predicted"/>
<organism evidence="2 3">
    <name type="scientific">Microcella alkalica</name>
    <dbReference type="NCBI Taxonomy" id="355930"/>
    <lineage>
        <taxon>Bacteria</taxon>
        <taxon>Bacillati</taxon>
        <taxon>Actinomycetota</taxon>
        <taxon>Actinomycetes</taxon>
        <taxon>Micrococcales</taxon>
        <taxon>Microbacteriaceae</taxon>
        <taxon>Microcella</taxon>
    </lineage>
</organism>
<evidence type="ECO:0000313" key="3">
    <source>
        <dbReference type="Proteomes" id="UP000585905"/>
    </source>
</evidence>
<keyword evidence="3" id="KW-1185">Reference proteome</keyword>
<dbReference type="InterPro" id="IPR045792">
    <property type="entry name" value="DUF6036"/>
</dbReference>
<dbReference type="RefSeq" id="WP_182489718.1">
    <property type="nucleotide sequence ID" value="NZ_BAAAOV010000017.1"/>
</dbReference>
<dbReference type="Proteomes" id="UP000585905">
    <property type="component" value="Unassembled WGS sequence"/>
</dbReference>
<dbReference type="AlphaFoldDB" id="A0A839E5S7"/>
<dbReference type="EMBL" id="JACGWX010000001">
    <property type="protein sequence ID" value="MBA8846877.1"/>
    <property type="molecule type" value="Genomic_DNA"/>
</dbReference>